<feature type="compositionally biased region" description="Polar residues" evidence="1">
    <location>
        <begin position="1"/>
        <end position="19"/>
    </location>
</feature>
<evidence type="ECO:0000313" key="4">
    <source>
        <dbReference type="Proteomes" id="UP000184267"/>
    </source>
</evidence>
<feature type="compositionally biased region" description="Polar residues" evidence="1">
    <location>
        <begin position="255"/>
        <end position="273"/>
    </location>
</feature>
<feature type="region of interest" description="Disordered" evidence="1">
    <location>
        <begin position="411"/>
        <end position="438"/>
    </location>
</feature>
<name>A0A1M2W2G8_TRAPU</name>
<proteinExistence type="predicted"/>
<sequence length="636" mass="67593">MLSSLSRIFQPSAAPNTDQARPLVVAEKDTDSNAKAKANGGANENSLRLVLGSSQHSDSAPLLGRHHTPSHLSLHSGMPDSPRAGPSHVSWKTPTPSLLQQQQQQQRQSGQESPASSHTQVPTPTPGPMWGPQGMSMNRTASASSPSLLTTPLSTASASNTYRPGSVGKRSSLSVGFTADSDDSDGDSVRSSRSANANANVPKPLSPIHELHHFPPQRMVSMDSGLRTPDSTKTFDRIGGVSPAQNAFLNRPLKRSTSQTSNSTFRSNISTAAPTIPPLDLRPDFQNAVGVPHGPHSPGLLAPPPRKSRLASPALPTVIGSPTIQTNKVSVIYEDGASARTSASFITAPSLNSPDAEAAANPPPFVARDYAHSDGTETDTEETDATQRARRPLPEGLFDVDLLNAEFGVRPTSRSSLRPPSASTGSPRAYTRSASPATSSESFLQRRWLKGLSFGSDRFVLPPGSVPKHKAQASHACMLFWLGFVAPWCWLIGGWLLTRAGAVSTDGLAAETGPVLPLWHRRRKNSGPPPPLDTAKGKESEKQDTNVPVPERVKSAAERRIKAKSWYPLVAPSLESLTPSTGSGSSTRKLKRCLPSSSRRGVDPWIHRCRMAAAASGVLIFAAFVVAIVLVAGVRM</sequence>
<evidence type="ECO:0000313" key="3">
    <source>
        <dbReference type="EMBL" id="OJT14049.1"/>
    </source>
</evidence>
<feature type="region of interest" description="Disordered" evidence="1">
    <location>
        <begin position="1"/>
        <end position="22"/>
    </location>
</feature>
<feature type="region of interest" description="Disordered" evidence="1">
    <location>
        <begin position="351"/>
        <end position="393"/>
    </location>
</feature>
<comment type="caution">
    <text evidence="3">The sequence shown here is derived from an EMBL/GenBank/DDBJ whole genome shotgun (WGS) entry which is preliminary data.</text>
</comment>
<feature type="region of interest" description="Disordered" evidence="1">
    <location>
        <begin position="577"/>
        <end position="597"/>
    </location>
</feature>
<feature type="compositionally biased region" description="Basic and acidic residues" evidence="1">
    <location>
        <begin position="535"/>
        <end position="544"/>
    </location>
</feature>
<keyword evidence="2" id="KW-0812">Transmembrane</keyword>
<feature type="compositionally biased region" description="Low complexity" evidence="1">
    <location>
        <begin position="100"/>
        <end position="111"/>
    </location>
</feature>
<reference evidence="3 4" key="1">
    <citation type="submission" date="2016-10" db="EMBL/GenBank/DDBJ databases">
        <title>Genome sequence of the basidiomycete white-rot fungus Trametes pubescens.</title>
        <authorList>
            <person name="Makela M.R."/>
            <person name="Granchi Z."/>
            <person name="Peng M."/>
            <person name="De Vries R.P."/>
            <person name="Grigoriev I."/>
            <person name="Riley R."/>
            <person name="Hilden K."/>
        </authorList>
    </citation>
    <scope>NUCLEOTIDE SEQUENCE [LARGE SCALE GENOMIC DNA]</scope>
    <source>
        <strain evidence="3 4">FBCC735</strain>
    </source>
</reference>
<accession>A0A1M2W2G8</accession>
<feature type="region of interest" description="Disordered" evidence="1">
    <location>
        <begin position="519"/>
        <end position="553"/>
    </location>
</feature>
<dbReference type="STRING" id="154538.A0A1M2W2G8"/>
<dbReference type="AlphaFoldDB" id="A0A1M2W2G8"/>
<dbReference type="EMBL" id="MNAD01000337">
    <property type="protein sequence ID" value="OJT14049.1"/>
    <property type="molecule type" value="Genomic_DNA"/>
</dbReference>
<evidence type="ECO:0000256" key="2">
    <source>
        <dbReference type="SAM" id="Phobius"/>
    </source>
</evidence>
<feature type="compositionally biased region" description="Low complexity" evidence="1">
    <location>
        <begin position="411"/>
        <end position="423"/>
    </location>
</feature>
<keyword evidence="4" id="KW-1185">Reference proteome</keyword>
<feature type="compositionally biased region" description="Polar residues" evidence="1">
    <location>
        <begin position="90"/>
        <end position="99"/>
    </location>
</feature>
<feature type="compositionally biased region" description="Low complexity" evidence="1">
    <location>
        <begin position="140"/>
        <end position="159"/>
    </location>
</feature>
<dbReference type="OMA" id="WHFTNFG"/>
<feature type="region of interest" description="Disordered" evidence="1">
    <location>
        <begin position="55"/>
        <end position="215"/>
    </location>
</feature>
<keyword evidence="2" id="KW-0472">Membrane</keyword>
<evidence type="ECO:0000256" key="1">
    <source>
        <dbReference type="SAM" id="MobiDB-lite"/>
    </source>
</evidence>
<protein>
    <submittedName>
        <fullName evidence="3">Uncharacterized protein</fullName>
    </submittedName>
</protein>
<feature type="transmembrane region" description="Helical" evidence="2">
    <location>
        <begin position="612"/>
        <end position="634"/>
    </location>
</feature>
<keyword evidence="2" id="KW-1133">Transmembrane helix</keyword>
<gene>
    <name evidence="3" type="ORF">TRAPUB_9406</name>
</gene>
<feature type="compositionally biased region" description="Low complexity" evidence="1">
    <location>
        <begin position="577"/>
        <end position="586"/>
    </location>
</feature>
<feature type="region of interest" description="Disordered" evidence="1">
    <location>
        <begin position="254"/>
        <end position="277"/>
    </location>
</feature>
<dbReference type="OrthoDB" id="3251367at2759"/>
<feature type="compositionally biased region" description="Polar residues" evidence="1">
    <location>
        <begin position="112"/>
        <end position="122"/>
    </location>
</feature>
<dbReference type="Proteomes" id="UP000184267">
    <property type="component" value="Unassembled WGS sequence"/>
</dbReference>
<organism evidence="3 4">
    <name type="scientific">Trametes pubescens</name>
    <name type="common">White-rot fungus</name>
    <dbReference type="NCBI Taxonomy" id="154538"/>
    <lineage>
        <taxon>Eukaryota</taxon>
        <taxon>Fungi</taxon>
        <taxon>Dikarya</taxon>
        <taxon>Basidiomycota</taxon>
        <taxon>Agaricomycotina</taxon>
        <taxon>Agaricomycetes</taxon>
        <taxon>Polyporales</taxon>
        <taxon>Polyporaceae</taxon>
        <taxon>Trametes</taxon>
    </lineage>
</organism>
<feature type="compositionally biased region" description="Low complexity" evidence="1">
    <location>
        <begin position="189"/>
        <end position="201"/>
    </location>
</feature>